<sequence length="51" mass="6050">MIAWEVVSWTRCEGQNTNVWCGNTREWPFRTYATSVKSFEDTIRLERALLP</sequence>
<reference evidence="1" key="2">
    <citation type="submission" date="2021-09" db="EMBL/GenBank/DDBJ databases">
        <authorList>
            <person name="Gilroy R."/>
        </authorList>
    </citation>
    <scope>NUCLEOTIDE SEQUENCE</scope>
    <source>
        <strain evidence="1">6966</strain>
    </source>
</reference>
<evidence type="ECO:0000313" key="2">
    <source>
        <dbReference type="Proteomes" id="UP000742098"/>
    </source>
</evidence>
<evidence type="ECO:0000313" key="1">
    <source>
        <dbReference type="EMBL" id="HJF70620.1"/>
    </source>
</evidence>
<dbReference type="AlphaFoldDB" id="A0A921H4D9"/>
<proteinExistence type="predicted"/>
<dbReference type="Proteomes" id="UP000742098">
    <property type="component" value="Unassembled WGS sequence"/>
</dbReference>
<accession>A0A921H4D9</accession>
<comment type="caution">
    <text evidence="1">The sequence shown here is derived from an EMBL/GenBank/DDBJ whole genome shotgun (WGS) entry which is preliminary data.</text>
</comment>
<protein>
    <submittedName>
        <fullName evidence="1">Uncharacterized protein</fullName>
    </submittedName>
</protein>
<reference evidence="1" key="1">
    <citation type="journal article" date="2021" name="PeerJ">
        <title>Extensive microbial diversity within the chicken gut microbiome revealed by metagenomics and culture.</title>
        <authorList>
            <person name="Gilroy R."/>
            <person name="Ravi A."/>
            <person name="Getino M."/>
            <person name="Pursley I."/>
            <person name="Horton D.L."/>
            <person name="Alikhan N.F."/>
            <person name="Baker D."/>
            <person name="Gharbi K."/>
            <person name="Hall N."/>
            <person name="Watson M."/>
            <person name="Adriaenssens E.M."/>
            <person name="Foster-Nyarko E."/>
            <person name="Jarju S."/>
            <person name="Secka A."/>
            <person name="Antonio M."/>
            <person name="Oren A."/>
            <person name="Chaudhuri R.R."/>
            <person name="La Ragione R."/>
            <person name="Hildebrand F."/>
            <person name="Pallen M.J."/>
        </authorList>
    </citation>
    <scope>NUCLEOTIDE SEQUENCE</scope>
    <source>
        <strain evidence="1">6966</strain>
    </source>
</reference>
<gene>
    <name evidence="1" type="ORF">K8V05_07680</name>
</gene>
<dbReference type="EMBL" id="DYVS01000126">
    <property type="protein sequence ID" value="HJF70620.1"/>
    <property type="molecule type" value="Genomic_DNA"/>
</dbReference>
<organism evidence="1 2">
    <name type="scientific">Butyricimonas virosa</name>
    <dbReference type="NCBI Taxonomy" id="544645"/>
    <lineage>
        <taxon>Bacteria</taxon>
        <taxon>Pseudomonadati</taxon>
        <taxon>Bacteroidota</taxon>
        <taxon>Bacteroidia</taxon>
        <taxon>Bacteroidales</taxon>
        <taxon>Odoribacteraceae</taxon>
        <taxon>Butyricimonas</taxon>
    </lineage>
</organism>
<name>A0A921H4D9_9BACT</name>